<organism evidence="8 9">
    <name type="scientific">Chenopodium quinoa</name>
    <name type="common">Quinoa</name>
    <dbReference type="NCBI Taxonomy" id="63459"/>
    <lineage>
        <taxon>Eukaryota</taxon>
        <taxon>Viridiplantae</taxon>
        <taxon>Streptophyta</taxon>
        <taxon>Embryophyta</taxon>
        <taxon>Tracheophyta</taxon>
        <taxon>Spermatophyta</taxon>
        <taxon>Magnoliopsida</taxon>
        <taxon>eudicotyledons</taxon>
        <taxon>Gunneridae</taxon>
        <taxon>Pentapetalae</taxon>
        <taxon>Caryophyllales</taxon>
        <taxon>Chenopodiaceae</taxon>
        <taxon>Chenopodioideae</taxon>
        <taxon>Atripliceae</taxon>
        <taxon>Chenopodium</taxon>
    </lineage>
</organism>
<dbReference type="SMART" id="SM00451">
    <property type="entry name" value="ZnF_U1"/>
    <property type="match status" value="1"/>
</dbReference>
<dbReference type="Pfam" id="PF17780">
    <property type="entry name" value="OCRE"/>
    <property type="match status" value="1"/>
</dbReference>
<dbReference type="PROSITE" id="PS50171">
    <property type="entry name" value="ZF_MATRIN"/>
    <property type="match status" value="1"/>
</dbReference>
<dbReference type="InterPro" id="IPR000690">
    <property type="entry name" value="Matrin/U1-C_Znf_C2H2"/>
</dbReference>
<keyword evidence="2" id="KW-0479">Metal-binding</keyword>
<proteinExistence type="predicted"/>
<keyword evidence="3" id="KW-0863">Zinc-finger</keyword>
<dbReference type="PANTHER" id="PTHR13173:SF10">
    <property type="entry name" value="WW DOMAIN-BINDING PROTEIN 4"/>
    <property type="match status" value="1"/>
</dbReference>
<evidence type="ECO:0000256" key="5">
    <source>
        <dbReference type="ARBA" id="ARBA00023242"/>
    </source>
</evidence>
<accession>A0A803M2K8</accession>
<feature type="region of interest" description="Disordered" evidence="6">
    <location>
        <begin position="194"/>
        <end position="256"/>
    </location>
</feature>
<dbReference type="GO" id="GO:0000398">
    <property type="term" value="P:mRNA splicing, via spliceosome"/>
    <property type="evidence" value="ECO:0007669"/>
    <property type="project" value="InterPro"/>
</dbReference>
<keyword evidence="9" id="KW-1185">Reference proteome</keyword>
<dbReference type="Proteomes" id="UP000596660">
    <property type="component" value="Unplaced"/>
</dbReference>
<keyword evidence="5" id="KW-0539">Nucleus</keyword>
<keyword evidence="4" id="KW-0862">Zinc</keyword>
<reference evidence="8" key="1">
    <citation type="journal article" date="2017" name="Nature">
        <title>The genome of Chenopodium quinoa.</title>
        <authorList>
            <person name="Jarvis D.E."/>
            <person name="Ho Y.S."/>
            <person name="Lightfoot D.J."/>
            <person name="Schmoeckel S.M."/>
            <person name="Li B."/>
            <person name="Borm T.J.A."/>
            <person name="Ohyanagi H."/>
            <person name="Mineta K."/>
            <person name="Michell C.T."/>
            <person name="Saber N."/>
            <person name="Kharbatia N.M."/>
            <person name="Rupper R.R."/>
            <person name="Sharp A.R."/>
            <person name="Dally N."/>
            <person name="Boughton B.A."/>
            <person name="Woo Y.H."/>
            <person name="Gao G."/>
            <person name="Schijlen E.G.W.M."/>
            <person name="Guo X."/>
            <person name="Momin A.A."/>
            <person name="Negrao S."/>
            <person name="Al-Babili S."/>
            <person name="Gehring C."/>
            <person name="Roessner U."/>
            <person name="Jung C."/>
            <person name="Murphy K."/>
            <person name="Arold S.T."/>
            <person name="Gojobori T."/>
            <person name="van der Linden C.G."/>
            <person name="van Loo E.N."/>
            <person name="Jellen E.N."/>
            <person name="Maughan P.J."/>
            <person name="Tester M."/>
        </authorList>
    </citation>
    <scope>NUCLEOTIDE SEQUENCE [LARGE SCALE GENOMIC DNA]</scope>
    <source>
        <strain evidence="8">cv. PI 614886</strain>
    </source>
</reference>
<dbReference type="Gene3D" id="3.30.160.60">
    <property type="entry name" value="Classic Zinc Finger"/>
    <property type="match status" value="1"/>
</dbReference>
<evidence type="ECO:0000256" key="2">
    <source>
        <dbReference type="ARBA" id="ARBA00022723"/>
    </source>
</evidence>
<evidence type="ECO:0000259" key="7">
    <source>
        <dbReference type="PROSITE" id="PS50171"/>
    </source>
</evidence>
<evidence type="ECO:0000313" key="9">
    <source>
        <dbReference type="Proteomes" id="UP000596660"/>
    </source>
</evidence>
<evidence type="ECO:0000313" key="8">
    <source>
        <dbReference type="EnsemblPlants" id="AUR62022456-RA:cds"/>
    </source>
</evidence>
<dbReference type="GO" id="GO:0003723">
    <property type="term" value="F:RNA binding"/>
    <property type="evidence" value="ECO:0007669"/>
    <property type="project" value="TreeGrafter"/>
</dbReference>
<dbReference type="InterPro" id="IPR003604">
    <property type="entry name" value="Matrin/U1-like-C_Znf_C2H2"/>
</dbReference>
<evidence type="ECO:0000256" key="1">
    <source>
        <dbReference type="ARBA" id="ARBA00004123"/>
    </source>
</evidence>
<dbReference type="PANTHER" id="PTHR13173">
    <property type="entry name" value="WW DOMAIN BINDING PROTEIN 4"/>
    <property type="match status" value="1"/>
</dbReference>
<dbReference type="InterPro" id="IPR041591">
    <property type="entry name" value="OCRE"/>
</dbReference>
<dbReference type="AlphaFoldDB" id="A0A803M2K8"/>
<dbReference type="InterPro" id="IPR013085">
    <property type="entry name" value="U1-CZ_Znf_C2H2"/>
</dbReference>
<sequence>MTEYWVSQGKHWCDFCKIFITNNPSTIRNHEMGQRHKDSVSKRLVDMRKEKAAKEKQEKEDARTLQQIEAKATRSYQKDIASQESKQSQAPADFLARDTAWEYNSATGYYYDQHTGIQYDPKSGFYYSDDLGKELNELLVLNLIAFPFPPFVTALDTLDLIFIFFFCNHEPGNWVTQEEAFAAAKKSAGSKQKVPLKKPLAASTSGQPAEKKEGAPGPVVSGSINPTRSVKGAQSSLAVGKRKRPEKPKAVSAEEAAALRAREAARKRVEDREKNMLGLYGH</sequence>
<dbReference type="Pfam" id="PF06220">
    <property type="entry name" value="zf-U1"/>
    <property type="match status" value="1"/>
</dbReference>
<evidence type="ECO:0000256" key="6">
    <source>
        <dbReference type="SAM" id="MobiDB-lite"/>
    </source>
</evidence>
<reference evidence="8" key="2">
    <citation type="submission" date="2021-03" db="UniProtKB">
        <authorList>
            <consortium name="EnsemblPlants"/>
        </authorList>
    </citation>
    <scope>IDENTIFICATION</scope>
</reference>
<feature type="domain" description="Matrin-type" evidence="7">
    <location>
        <begin position="11"/>
        <end position="42"/>
    </location>
</feature>
<feature type="compositionally biased region" description="Polar residues" evidence="6">
    <location>
        <begin position="222"/>
        <end position="237"/>
    </location>
</feature>
<comment type="subcellular location">
    <subcellularLocation>
        <location evidence="1">Nucleus</location>
    </subcellularLocation>
</comment>
<dbReference type="InterPro" id="IPR036236">
    <property type="entry name" value="Znf_C2H2_sf"/>
</dbReference>
<dbReference type="GO" id="GO:0071011">
    <property type="term" value="C:precatalytic spliceosome"/>
    <property type="evidence" value="ECO:0007669"/>
    <property type="project" value="TreeGrafter"/>
</dbReference>
<dbReference type="Gramene" id="AUR62022456-RA">
    <property type="protein sequence ID" value="AUR62022456-RA:cds"/>
    <property type="gene ID" value="AUR62022456"/>
</dbReference>
<evidence type="ECO:0000256" key="3">
    <source>
        <dbReference type="ARBA" id="ARBA00022771"/>
    </source>
</evidence>
<dbReference type="OMA" id="SKINECT"/>
<dbReference type="SUPFAM" id="SSF57667">
    <property type="entry name" value="beta-beta-alpha zinc fingers"/>
    <property type="match status" value="1"/>
</dbReference>
<dbReference type="InterPro" id="IPR040023">
    <property type="entry name" value="WBP4"/>
</dbReference>
<dbReference type="GO" id="GO:0008270">
    <property type="term" value="F:zinc ion binding"/>
    <property type="evidence" value="ECO:0007669"/>
    <property type="project" value="UniProtKB-KW"/>
</dbReference>
<dbReference type="EnsemblPlants" id="AUR62022456-RA">
    <property type="protein sequence ID" value="AUR62022456-RA:cds"/>
    <property type="gene ID" value="AUR62022456"/>
</dbReference>
<protein>
    <recommendedName>
        <fullName evidence="7">Matrin-type domain-containing protein</fullName>
    </recommendedName>
</protein>
<name>A0A803M2K8_CHEQI</name>
<evidence type="ECO:0000256" key="4">
    <source>
        <dbReference type="ARBA" id="ARBA00022833"/>
    </source>
</evidence>